<dbReference type="Gene3D" id="3.40.630.30">
    <property type="match status" value="1"/>
</dbReference>
<dbReference type="InterPro" id="IPR004360">
    <property type="entry name" value="Glyas_Fos-R_dOase_dom"/>
</dbReference>
<dbReference type="InterPro" id="IPR000182">
    <property type="entry name" value="GNAT_dom"/>
</dbReference>
<reference evidence="3 4" key="1">
    <citation type="submission" date="2020-03" db="EMBL/GenBank/DDBJ databases">
        <title>Genomic Encyclopedia of Type Strains, Phase IV (KMG-IV): sequencing the most valuable type-strain genomes for metagenomic binning, comparative biology and taxonomic classification.</title>
        <authorList>
            <person name="Goeker M."/>
        </authorList>
    </citation>
    <scope>NUCLEOTIDE SEQUENCE [LARGE SCALE GENOMIC DNA]</scope>
    <source>
        <strain evidence="3 4">DSM 102865</strain>
    </source>
</reference>
<dbReference type="InterPro" id="IPR016181">
    <property type="entry name" value="Acyl_CoA_acyltransferase"/>
</dbReference>
<dbReference type="SUPFAM" id="SSF54593">
    <property type="entry name" value="Glyoxalase/Bleomycin resistance protein/Dihydroxybiphenyl dioxygenase"/>
    <property type="match status" value="1"/>
</dbReference>
<sequence>MIEPIFSHAEPMLQVGNVAETVKYWQETLGFPNQWTWGDPPTHGGVSWHGAFIQFSDNPESNGKSHGESIWMRVSHIQQLYAMHQEKGANVVMPLARQPYGFDEYMIKDLNGYYIAFAAPASGKESKSETLPDSVKILGRRPTPVEYRNLFAAVGWANPLSDDILQKQLDLMQYAVVAENAENGEAIGCALLFGDGFSFYYVKDVMVHPDWQGKRVGTAMMQEISRWLNENAPDKAMVGLFTGENLKPFYQQFNFGTAYGMVRTIYQPNP</sequence>
<feature type="domain" description="N-acetyltransferase" evidence="1">
    <location>
        <begin position="137"/>
        <end position="270"/>
    </location>
</feature>
<dbReference type="Gene3D" id="3.10.180.10">
    <property type="entry name" value="2,3-Dihydroxybiphenyl 1,2-Dioxygenase, domain 1"/>
    <property type="match status" value="1"/>
</dbReference>
<dbReference type="Pfam" id="PF13508">
    <property type="entry name" value="Acetyltransf_7"/>
    <property type="match status" value="1"/>
</dbReference>
<feature type="domain" description="VOC" evidence="2">
    <location>
        <begin position="5"/>
        <end position="120"/>
    </location>
</feature>
<name>A0ABX0UP66_9BACT</name>
<dbReference type="SUPFAM" id="SSF55729">
    <property type="entry name" value="Acyl-CoA N-acyltransferases (Nat)"/>
    <property type="match status" value="1"/>
</dbReference>
<accession>A0ABX0UP66</accession>
<dbReference type="Pfam" id="PF00903">
    <property type="entry name" value="Glyoxalase"/>
    <property type="match status" value="1"/>
</dbReference>
<dbReference type="PROSITE" id="PS51186">
    <property type="entry name" value="GNAT"/>
    <property type="match status" value="1"/>
</dbReference>
<dbReference type="RefSeq" id="WP_167273598.1">
    <property type="nucleotide sequence ID" value="NZ_JAASQJ010000004.1"/>
</dbReference>
<dbReference type="EMBL" id="JAASQJ010000004">
    <property type="protein sequence ID" value="NIJ54761.1"/>
    <property type="molecule type" value="Genomic_DNA"/>
</dbReference>
<dbReference type="InterPro" id="IPR029068">
    <property type="entry name" value="Glyas_Bleomycin-R_OHBP_Dase"/>
</dbReference>
<keyword evidence="4" id="KW-1185">Reference proteome</keyword>
<comment type="caution">
    <text evidence="3">The sequence shown here is derived from an EMBL/GenBank/DDBJ whole genome shotgun (WGS) entry which is preliminary data.</text>
</comment>
<dbReference type="PROSITE" id="PS51819">
    <property type="entry name" value="VOC"/>
    <property type="match status" value="1"/>
</dbReference>
<dbReference type="Proteomes" id="UP001179181">
    <property type="component" value="Unassembled WGS sequence"/>
</dbReference>
<evidence type="ECO:0000259" key="2">
    <source>
        <dbReference type="PROSITE" id="PS51819"/>
    </source>
</evidence>
<evidence type="ECO:0000259" key="1">
    <source>
        <dbReference type="PROSITE" id="PS51186"/>
    </source>
</evidence>
<gene>
    <name evidence="3" type="ORF">FHS68_003948</name>
</gene>
<protein>
    <submittedName>
        <fullName evidence="3">Glyoxalase superfamily protein PhnB/GNAT superfamily N-acetyltransferase</fullName>
    </submittedName>
</protein>
<evidence type="ECO:0000313" key="4">
    <source>
        <dbReference type="Proteomes" id="UP001179181"/>
    </source>
</evidence>
<proteinExistence type="predicted"/>
<dbReference type="CDD" id="cd04301">
    <property type="entry name" value="NAT_SF"/>
    <property type="match status" value="1"/>
</dbReference>
<evidence type="ECO:0000313" key="3">
    <source>
        <dbReference type="EMBL" id="NIJ54761.1"/>
    </source>
</evidence>
<organism evidence="3 4">
    <name type="scientific">Dyadobacter arcticus</name>
    <dbReference type="NCBI Taxonomy" id="1078754"/>
    <lineage>
        <taxon>Bacteria</taxon>
        <taxon>Pseudomonadati</taxon>
        <taxon>Bacteroidota</taxon>
        <taxon>Cytophagia</taxon>
        <taxon>Cytophagales</taxon>
        <taxon>Spirosomataceae</taxon>
        <taxon>Dyadobacter</taxon>
    </lineage>
</organism>
<dbReference type="InterPro" id="IPR037523">
    <property type="entry name" value="VOC_core"/>
</dbReference>